<evidence type="ECO:0000313" key="3">
    <source>
        <dbReference type="Proteomes" id="UP001228049"/>
    </source>
</evidence>
<feature type="compositionally biased region" description="Low complexity" evidence="1">
    <location>
        <begin position="45"/>
        <end position="67"/>
    </location>
</feature>
<accession>A0AAD9B4P7</accession>
<evidence type="ECO:0000256" key="1">
    <source>
        <dbReference type="SAM" id="MobiDB-lite"/>
    </source>
</evidence>
<organism evidence="2 3">
    <name type="scientific">Dissostichus eleginoides</name>
    <name type="common">Patagonian toothfish</name>
    <name type="synonym">Dissostichus amissus</name>
    <dbReference type="NCBI Taxonomy" id="100907"/>
    <lineage>
        <taxon>Eukaryota</taxon>
        <taxon>Metazoa</taxon>
        <taxon>Chordata</taxon>
        <taxon>Craniata</taxon>
        <taxon>Vertebrata</taxon>
        <taxon>Euteleostomi</taxon>
        <taxon>Actinopterygii</taxon>
        <taxon>Neopterygii</taxon>
        <taxon>Teleostei</taxon>
        <taxon>Neoteleostei</taxon>
        <taxon>Acanthomorphata</taxon>
        <taxon>Eupercaria</taxon>
        <taxon>Perciformes</taxon>
        <taxon>Notothenioidei</taxon>
        <taxon>Nototheniidae</taxon>
        <taxon>Dissostichus</taxon>
    </lineage>
</organism>
<proteinExistence type="predicted"/>
<reference evidence="2" key="1">
    <citation type="submission" date="2023-04" db="EMBL/GenBank/DDBJ databases">
        <title>Chromosome-level genome of Chaenocephalus aceratus.</title>
        <authorList>
            <person name="Park H."/>
        </authorList>
    </citation>
    <scope>NUCLEOTIDE SEQUENCE</scope>
    <source>
        <strain evidence="2">DE</strain>
        <tissue evidence="2">Muscle</tissue>
    </source>
</reference>
<gene>
    <name evidence="2" type="ORF">KUDE01_001985</name>
</gene>
<comment type="caution">
    <text evidence="2">The sequence shown here is derived from an EMBL/GenBank/DDBJ whole genome shotgun (WGS) entry which is preliminary data.</text>
</comment>
<dbReference type="EMBL" id="JASDAP010000028">
    <property type="protein sequence ID" value="KAK1876662.1"/>
    <property type="molecule type" value="Genomic_DNA"/>
</dbReference>
<dbReference type="AlphaFoldDB" id="A0AAD9B4P7"/>
<sequence length="97" mass="9911">MSAMESDLGADLGPGPEACGAPDPKSEDAEGEGSINLKGGDGEFSSASSSSNSSLPSSSSTLPSFFTSPPPICVEEEQEMLTGCSKSFTGLKIFTRR</sequence>
<protein>
    <submittedName>
        <fullName evidence="2">Portal protein</fullName>
    </submittedName>
</protein>
<dbReference type="Proteomes" id="UP001228049">
    <property type="component" value="Unassembled WGS sequence"/>
</dbReference>
<evidence type="ECO:0000313" key="2">
    <source>
        <dbReference type="EMBL" id="KAK1876662.1"/>
    </source>
</evidence>
<keyword evidence="3" id="KW-1185">Reference proteome</keyword>
<feature type="region of interest" description="Disordered" evidence="1">
    <location>
        <begin position="1"/>
        <end position="70"/>
    </location>
</feature>
<name>A0AAD9B4P7_DISEL</name>